<proteinExistence type="predicted"/>
<reference evidence="2" key="1">
    <citation type="submission" date="2018-02" db="EMBL/GenBank/DDBJ databases">
        <authorList>
            <person name="Hausmann B."/>
        </authorList>
    </citation>
    <scope>NUCLEOTIDE SEQUENCE [LARGE SCALE GENOMIC DNA]</scope>
    <source>
        <strain evidence="2">Peat soil MAG SbF1</strain>
    </source>
</reference>
<dbReference type="EMBL" id="OMOF01000412">
    <property type="protein sequence ID" value="SPF50094.1"/>
    <property type="molecule type" value="Genomic_DNA"/>
</dbReference>
<protein>
    <submittedName>
        <fullName evidence="1">Uncharacterized protein</fullName>
    </submittedName>
</protein>
<sequence length="277" mass="31492">METYFYKDPRITEWIDQITETVFAACLLTGVDSEKEFQKGCQIVSKLSLMLQGISTFPAEYLEDGLKQLLEQHLPDAQVINNFPTFHDTLDRMLCEGISKSINSQTEELLSSSIPIQDQAKEHSIAEQDENSETTEQVVPDELLIEIAIPALASCELKCPEIHEIKAKEDTLNTKAYGMVRTSQVPVHAVPLQRILSNIFPNSSVCWNFDIKGQIFLAQVKNILIYLSDLEQPILIEDFAKEGWKVYVCRPEDLSFPRRIERGIKQTLRSGMKSQII</sequence>
<evidence type="ECO:0000313" key="2">
    <source>
        <dbReference type="Proteomes" id="UP000238916"/>
    </source>
</evidence>
<name>A0A2U3LDU1_9FIRM</name>
<evidence type="ECO:0000313" key="1">
    <source>
        <dbReference type="EMBL" id="SPF50094.1"/>
    </source>
</evidence>
<dbReference type="Proteomes" id="UP000238916">
    <property type="component" value="Unassembled WGS sequence"/>
</dbReference>
<gene>
    <name evidence="1" type="ORF">SBF1_470034</name>
</gene>
<dbReference type="OrthoDB" id="1793045at2"/>
<organism evidence="1 2">
    <name type="scientific">Candidatus Desulfosporosinus infrequens</name>
    <dbReference type="NCBI Taxonomy" id="2043169"/>
    <lineage>
        <taxon>Bacteria</taxon>
        <taxon>Bacillati</taxon>
        <taxon>Bacillota</taxon>
        <taxon>Clostridia</taxon>
        <taxon>Eubacteriales</taxon>
        <taxon>Desulfitobacteriaceae</taxon>
        <taxon>Desulfosporosinus</taxon>
    </lineage>
</organism>
<accession>A0A2U3LDU1</accession>
<dbReference type="AlphaFoldDB" id="A0A2U3LDU1"/>